<sequence length="234" mass="24081">MAVVLTLSACSSAPVGPGFYRVSRGDSLSAIAQRNGRSVAELARWNNIDNPNRIEVGQVLRVAPPSGSASASGALRTAPQSTTTTTSPPPRGTGNTAPRASAAAPLPAPAKCGPVSLRLPASGPIIGTFDGRRNKGIDIGGADGNQVVAAATGQVAFVGQLRGYGNLLIIKHSNGYLTSYAHLLRATVREGQTVNAGQAIAQMGHTESSRPMLHFELRCNGVPVDPQQSFPGKP</sequence>
<dbReference type="AlphaFoldDB" id="A0A0F5K1X4"/>
<dbReference type="SMART" id="SM00257">
    <property type="entry name" value="LysM"/>
    <property type="match status" value="1"/>
</dbReference>
<dbReference type="CDD" id="cd12797">
    <property type="entry name" value="M23_peptidase"/>
    <property type="match status" value="1"/>
</dbReference>
<dbReference type="Pfam" id="PF01476">
    <property type="entry name" value="LysM"/>
    <property type="match status" value="1"/>
</dbReference>
<feature type="domain" description="LysM" evidence="3">
    <location>
        <begin position="18"/>
        <end position="62"/>
    </location>
</feature>
<dbReference type="Proteomes" id="UP000033618">
    <property type="component" value="Unassembled WGS sequence"/>
</dbReference>
<evidence type="ECO:0000259" key="3">
    <source>
        <dbReference type="PROSITE" id="PS51782"/>
    </source>
</evidence>
<dbReference type="STRING" id="28092.WM40_08110"/>
<dbReference type="Gene3D" id="2.70.70.10">
    <property type="entry name" value="Glucose Permease (Domain IIA)"/>
    <property type="match status" value="1"/>
</dbReference>
<proteinExistence type="inferred from homology"/>
<organism evidence="4 5">
    <name type="scientific">Robbsia andropogonis</name>
    <dbReference type="NCBI Taxonomy" id="28092"/>
    <lineage>
        <taxon>Bacteria</taxon>
        <taxon>Pseudomonadati</taxon>
        <taxon>Pseudomonadota</taxon>
        <taxon>Betaproteobacteria</taxon>
        <taxon>Burkholderiales</taxon>
        <taxon>Burkholderiaceae</taxon>
        <taxon>Robbsia</taxon>
    </lineage>
</organism>
<dbReference type="Gene3D" id="3.10.350.10">
    <property type="entry name" value="LysM domain"/>
    <property type="match status" value="1"/>
</dbReference>
<dbReference type="GO" id="GO:0004222">
    <property type="term" value="F:metalloendopeptidase activity"/>
    <property type="evidence" value="ECO:0007669"/>
    <property type="project" value="TreeGrafter"/>
</dbReference>
<evidence type="ECO:0000256" key="2">
    <source>
        <dbReference type="SAM" id="MobiDB-lite"/>
    </source>
</evidence>
<protein>
    <recommendedName>
        <fullName evidence="3">LysM domain-containing protein</fullName>
    </recommendedName>
</protein>
<dbReference type="InterPro" id="IPR018392">
    <property type="entry name" value="LysM"/>
</dbReference>
<comment type="caution">
    <text evidence="4">The sequence shown here is derived from an EMBL/GenBank/DDBJ whole genome shotgun (WGS) entry which is preliminary data.</text>
</comment>
<name>A0A0F5K1X4_9BURK</name>
<keyword evidence="5" id="KW-1185">Reference proteome</keyword>
<comment type="similarity">
    <text evidence="1">Belongs to the E.coli NlpD/Haemophilus LppB family.</text>
</comment>
<gene>
    <name evidence="4" type="ORF">WM40_08110</name>
</gene>
<evidence type="ECO:0000256" key="1">
    <source>
        <dbReference type="ARBA" id="ARBA00038420"/>
    </source>
</evidence>
<dbReference type="PROSITE" id="PS51782">
    <property type="entry name" value="LYSM"/>
    <property type="match status" value="1"/>
</dbReference>
<dbReference type="SUPFAM" id="SSF51261">
    <property type="entry name" value="Duplicated hybrid motif"/>
    <property type="match status" value="1"/>
</dbReference>
<dbReference type="CDD" id="cd00118">
    <property type="entry name" value="LysM"/>
    <property type="match status" value="1"/>
</dbReference>
<dbReference type="InterPro" id="IPR011055">
    <property type="entry name" value="Dup_hybrid_motif"/>
</dbReference>
<dbReference type="InterPro" id="IPR016047">
    <property type="entry name" value="M23ase_b-sheet_dom"/>
</dbReference>
<reference evidence="4 5" key="1">
    <citation type="submission" date="2015-03" db="EMBL/GenBank/DDBJ databases">
        <title>Draft Genome Sequence of Burkholderia andropogonis type strain ICMP2807, isolated from Sorghum bicolor.</title>
        <authorList>
            <person name="Lopes-Santos L."/>
            <person name="Castro D.B."/>
            <person name="Ottoboni L.M."/>
            <person name="Park D."/>
            <person name="Weirc B.S."/>
            <person name="Destefano S.A."/>
        </authorList>
    </citation>
    <scope>NUCLEOTIDE SEQUENCE [LARGE SCALE GENOMIC DNA]</scope>
    <source>
        <strain evidence="4 5">ICMP2807</strain>
    </source>
</reference>
<dbReference type="InterPro" id="IPR050570">
    <property type="entry name" value="Cell_wall_metabolism_enzyme"/>
</dbReference>
<dbReference type="PATRIC" id="fig|28092.6.peg.1920"/>
<evidence type="ECO:0000313" key="5">
    <source>
        <dbReference type="Proteomes" id="UP000033618"/>
    </source>
</evidence>
<accession>A0A0F5K1X4</accession>
<dbReference type="PANTHER" id="PTHR21666">
    <property type="entry name" value="PEPTIDASE-RELATED"/>
    <property type="match status" value="1"/>
</dbReference>
<dbReference type="InterPro" id="IPR036779">
    <property type="entry name" value="LysM_dom_sf"/>
</dbReference>
<feature type="region of interest" description="Disordered" evidence="2">
    <location>
        <begin position="65"/>
        <end position="107"/>
    </location>
</feature>
<dbReference type="Pfam" id="PF01551">
    <property type="entry name" value="Peptidase_M23"/>
    <property type="match status" value="1"/>
</dbReference>
<dbReference type="PANTHER" id="PTHR21666:SF263">
    <property type="entry name" value="MUREIN HYDROLASE ACTIVATOR NLPD"/>
    <property type="match status" value="1"/>
</dbReference>
<evidence type="ECO:0000313" key="4">
    <source>
        <dbReference type="EMBL" id="KKB64116.1"/>
    </source>
</evidence>
<feature type="compositionally biased region" description="Low complexity" evidence="2">
    <location>
        <begin position="65"/>
        <end position="105"/>
    </location>
</feature>
<dbReference type="EMBL" id="LAQU01000006">
    <property type="protein sequence ID" value="KKB64116.1"/>
    <property type="molecule type" value="Genomic_DNA"/>
</dbReference>